<dbReference type="EMBL" id="CP002727">
    <property type="protein sequence ID" value="AEF21442.1"/>
    <property type="molecule type" value="Genomic_DNA"/>
</dbReference>
<dbReference type="Proteomes" id="UP000000686">
    <property type="component" value="Chromosome"/>
</dbReference>
<protein>
    <submittedName>
        <fullName evidence="1">Uncharacterized protein</fullName>
    </submittedName>
</protein>
<evidence type="ECO:0000313" key="1">
    <source>
        <dbReference type="EMBL" id="AEF21442.1"/>
    </source>
</evidence>
<accession>F6AG40</accession>
<proteinExistence type="predicted"/>
<name>F6AG40_PSEF1</name>
<evidence type="ECO:0000313" key="2">
    <source>
        <dbReference type="Proteomes" id="UP000000686"/>
    </source>
</evidence>
<reference evidence="1 2" key="1">
    <citation type="submission" date="2011-04" db="EMBL/GenBank/DDBJ databases">
        <title>Complete sequence of Pseudomonas fulva 12-X.</title>
        <authorList>
            <consortium name="US DOE Joint Genome Institute"/>
            <person name="Lucas S."/>
            <person name="Han J."/>
            <person name="Lapidus A."/>
            <person name="Cheng J.-F."/>
            <person name="Goodwin L."/>
            <person name="Pitluck S."/>
            <person name="Peters L."/>
            <person name="Mikhailova N."/>
            <person name="Pagani I."/>
            <person name="Davenport K."/>
            <person name="Han C."/>
            <person name="Tapia R."/>
            <person name="Land M."/>
            <person name="Hauser L."/>
            <person name="Kyrpides N."/>
            <person name="Ivanova N."/>
            <person name="Pagani I."/>
            <person name="Lcollab F.I."/>
            <person name="Woyke T."/>
        </authorList>
    </citation>
    <scope>NUCLEOTIDE SEQUENCE [LARGE SCALE GENOMIC DNA]</scope>
    <source>
        <strain evidence="2">12-X</strain>
    </source>
</reference>
<dbReference type="KEGG" id="pfv:Psefu_1466"/>
<dbReference type="AlphaFoldDB" id="F6AG40"/>
<gene>
    <name evidence="1" type="ordered locus">Psefu_1466</name>
</gene>
<sequence length="78" mass="8673">MSNPKFQAFANRYVAELITSSPPTEVDFAGDDFSAADRLKVYRVLDKLRDRLLAEAELLDNLPLTHRHLGAASSAQAR</sequence>
<organism evidence="1 2">
    <name type="scientific">Pseudomonas fulva (strain 12-X)</name>
    <dbReference type="NCBI Taxonomy" id="743720"/>
    <lineage>
        <taxon>Bacteria</taxon>
        <taxon>Pseudomonadati</taxon>
        <taxon>Pseudomonadota</taxon>
        <taxon>Gammaproteobacteria</taxon>
        <taxon>Pseudomonadales</taxon>
        <taxon>Pseudomonadaceae</taxon>
        <taxon>Pseudomonas</taxon>
    </lineage>
</organism>
<dbReference type="HOGENOM" id="CLU_2619312_0_0_6"/>
<dbReference type="STRING" id="743720.Psefu_1466"/>
<keyword evidence="2" id="KW-1185">Reference proteome</keyword>